<dbReference type="AlphaFoldDB" id="A0A565BTD5"/>
<sequence>MWHPNVLCLNGFVYVPQFILMAVFAYLFFILPVMIQAVMSLQANAGPPVHTVKVLCSNDESPANVEAAVSSDSLHIPFCN</sequence>
<keyword evidence="3" id="KW-1185">Reference proteome</keyword>
<name>A0A565BTD5_9BRAS</name>
<evidence type="ECO:0000313" key="2">
    <source>
        <dbReference type="EMBL" id="VVB04633.1"/>
    </source>
</evidence>
<protein>
    <submittedName>
        <fullName evidence="2">Uncharacterized protein</fullName>
    </submittedName>
</protein>
<accession>A0A565BTD5</accession>
<evidence type="ECO:0000256" key="1">
    <source>
        <dbReference type="SAM" id="Phobius"/>
    </source>
</evidence>
<keyword evidence="1" id="KW-0472">Membrane</keyword>
<dbReference type="EMBL" id="CABITT030000005">
    <property type="protein sequence ID" value="VVB04633.1"/>
    <property type="molecule type" value="Genomic_DNA"/>
</dbReference>
<organism evidence="2 3">
    <name type="scientific">Arabis nemorensis</name>
    <dbReference type="NCBI Taxonomy" id="586526"/>
    <lineage>
        <taxon>Eukaryota</taxon>
        <taxon>Viridiplantae</taxon>
        <taxon>Streptophyta</taxon>
        <taxon>Embryophyta</taxon>
        <taxon>Tracheophyta</taxon>
        <taxon>Spermatophyta</taxon>
        <taxon>Magnoliopsida</taxon>
        <taxon>eudicotyledons</taxon>
        <taxon>Gunneridae</taxon>
        <taxon>Pentapetalae</taxon>
        <taxon>rosids</taxon>
        <taxon>malvids</taxon>
        <taxon>Brassicales</taxon>
        <taxon>Brassicaceae</taxon>
        <taxon>Arabideae</taxon>
        <taxon>Arabis</taxon>
    </lineage>
</organism>
<keyword evidence="1" id="KW-0812">Transmembrane</keyword>
<gene>
    <name evidence="2" type="ORF">ANE_LOCUS15077</name>
</gene>
<dbReference type="Proteomes" id="UP000489600">
    <property type="component" value="Unassembled WGS sequence"/>
</dbReference>
<keyword evidence="1" id="KW-1133">Transmembrane helix</keyword>
<proteinExistence type="predicted"/>
<reference evidence="2" key="1">
    <citation type="submission" date="2019-07" db="EMBL/GenBank/DDBJ databases">
        <authorList>
            <person name="Dittberner H."/>
        </authorList>
    </citation>
    <scope>NUCLEOTIDE SEQUENCE [LARGE SCALE GENOMIC DNA]</scope>
</reference>
<feature type="transmembrane region" description="Helical" evidence="1">
    <location>
        <begin position="12"/>
        <end position="35"/>
    </location>
</feature>
<comment type="caution">
    <text evidence="2">The sequence shown here is derived from an EMBL/GenBank/DDBJ whole genome shotgun (WGS) entry which is preliminary data.</text>
</comment>
<evidence type="ECO:0000313" key="3">
    <source>
        <dbReference type="Proteomes" id="UP000489600"/>
    </source>
</evidence>